<dbReference type="Gene3D" id="3.30.160.20">
    <property type="match status" value="1"/>
</dbReference>
<evidence type="ECO:0000313" key="3">
    <source>
        <dbReference type="EMBL" id="PBK76586.1"/>
    </source>
</evidence>
<name>A0A2H3CMQ1_9AGAR</name>
<protein>
    <recommendedName>
        <fullName evidence="2">DRBM domain-containing protein</fullName>
    </recommendedName>
</protein>
<gene>
    <name evidence="3" type="ORF">ARMSODRAFT_969263</name>
</gene>
<evidence type="ECO:0000256" key="1">
    <source>
        <dbReference type="PROSITE-ProRule" id="PRU00266"/>
    </source>
</evidence>
<proteinExistence type="predicted"/>
<feature type="domain" description="DRBM" evidence="2">
    <location>
        <begin position="3"/>
        <end position="83"/>
    </location>
</feature>
<dbReference type="SUPFAM" id="SSF54768">
    <property type="entry name" value="dsRNA-binding domain-like"/>
    <property type="match status" value="1"/>
</dbReference>
<dbReference type="PROSITE" id="PS50137">
    <property type="entry name" value="DS_RBD"/>
    <property type="match status" value="1"/>
</dbReference>
<evidence type="ECO:0000313" key="4">
    <source>
        <dbReference type="Proteomes" id="UP000218334"/>
    </source>
</evidence>
<organism evidence="3 4">
    <name type="scientific">Armillaria solidipes</name>
    <dbReference type="NCBI Taxonomy" id="1076256"/>
    <lineage>
        <taxon>Eukaryota</taxon>
        <taxon>Fungi</taxon>
        <taxon>Dikarya</taxon>
        <taxon>Basidiomycota</taxon>
        <taxon>Agaricomycotina</taxon>
        <taxon>Agaricomycetes</taxon>
        <taxon>Agaricomycetidae</taxon>
        <taxon>Agaricales</taxon>
        <taxon>Marasmiineae</taxon>
        <taxon>Physalacriaceae</taxon>
        <taxon>Armillaria</taxon>
    </lineage>
</organism>
<evidence type="ECO:0000259" key="2">
    <source>
        <dbReference type="PROSITE" id="PS50137"/>
    </source>
</evidence>
<dbReference type="Pfam" id="PF00035">
    <property type="entry name" value="dsrm"/>
    <property type="match status" value="1"/>
</dbReference>
<sequence>MPKFITLLNNCKASRLQISAFMLTARGDTSVLSYQESVVGPSDRAEWTVVCKVSGEIKGIGVASSKSAAKETAAKQALQVLWVPYKGVVSGMYIFEPLIKDATSQSQTKAQGFPDPVIVQVDAVSDHKSATPSNNSEK</sequence>
<reference evidence="4" key="1">
    <citation type="journal article" date="2017" name="Nat. Ecol. Evol.">
        <title>Genome expansion and lineage-specific genetic innovations in the forest pathogenic fungi Armillaria.</title>
        <authorList>
            <person name="Sipos G."/>
            <person name="Prasanna A.N."/>
            <person name="Walter M.C."/>
            <person name="O'Connor E."/>
            <person name="Balint B."/>
            <person name="Krizsan K."/>
            <person name="Kiss B."/>
            <person name="Hess J."/>
            <person name="Varga T."/>
            <person name="Slot J."/>
            <person name="Riley R."/>
            <person name="Boka B."/>
            <person name="Rigling D."/>
            <person name="Barry K."/>
            <person name="Lee J."/>
            <person name="Mihaltcheva S."/>
            <person name="LaButti K."/>
            <person name="Lipzen A."/>
            <person name="Waldron R."/>
            <person name="Moloney N.M."/>
            <person name="Sperisen C."/>
            <person name="Kredics L."/>
            <person name="Vagvoelgyi C."/>
            <person name="Patrignani A."/>
            <person name="Fitzpatrick D."/>
            <person name="Nagy I."/>
            <person name="Doyle S."/>
            <person name="Anderson J.B."/>
            <person name="Grigoriev I.V."/>
            <person name="Gueldener U."/>
            <person name="Muensterkoetter M."/>
            <person name="Nagy L.G."/>
        </authorList>
    </citation>
    <scope>NUCLEOTIDE SEQUENCE [LARGE SCALE GENOMIC DNA]</scope>
    <source>
        <strain evidence="4">28-4</strain>
    </source>
</reference>
<dbReference type="GO" id="GO:0003723">
    <property type="term" value="F:RNA binding"/>
    <property type="evidence" value="ECO:0007669"/>
    <property type="project" value="UniProtKB-UniRule"/>
</dbReference>
<keyword evidence="4" id="KW-1185">Reference proteome</keyword>
<dbReference type="EMBL" id="KZ293416">
    <property type="protein sequence ID" value="PBK76586.1"/>
    <property type="molecule type" value="Genomic_DNA"/>
</dbReference>
<dbReference type="InterPro" id="IPR014720">
    <property type="entry name" value="dsRBD_dom"/>
</dbReference>
<dbReference type="Proteomes" id="UP000218334">
    <property type="component" value="Unassembled WGS sequence"/>
</dbReference>
<dbReference type="AlphaFoldDB" id="A0A2H3CMQ1"/>
<keyword evidence="1" id="KW-0694">RNA-binding</keyword>
<accession>A0A2H3CMQ1</accession>